<dbReference type="InterPro" id="IPR000595">
    <property type="entry name" value="cNMP-bd_dom"/>
</dbReference>
<feature type="domain" description="Cyclic nucleotide-binding" evidence="1">
    <location>
        <begin position="31"/>
        <end position="115"/>
    </location>
</feature>
<dbReference type="CDD" id="cd00038">
    <property type="entry name" value="CAP_ED"/>
    <property type="match status" value="1"/>
</dbReference>
<evidence type="ECO:0000313" key="3">
    <source>
        <dbReference type="Proteomes" id="UP000294616"/>
    </source>
</evidence>
<keyword evidence="3" id="KW-1185">Reference proteome</keyword>
<dbReference type="InterPro" id="IPR014710">
    <property type="entry name" value="RmlC-like_jellyroll"/>
</dbReference>
<dbReference type="InterPro" id="IPR018490">
    <property type="entry name" value="cNMP-bd_dom_sf"/>
</dbReference>
<comment type="caution">
    <text evidence="2">The sequence shown here is derived from an EMBL/GenBank/DDBJ whole genome shotgun (WGS) entry which is preliminary data.</text>
</comment>
<dbReference type="AlphaFoldDB" id="A0A4R1M2L5"/>
<sequence length="194" mass="22990">MEYDPIIEYISRYVELTDEEVDQLTPFFKIKKVKKRQFIVQPGFVCRHKSYVVKGAFRAYLVDNQGKEHTLAFAIEDWWISDYSSLIYQEPATLFVEALEDSVLIQIDFKDEQTFLKEIPKMEKFERIITQRSLAFQQKRLLSNFTKTAEERYDEFISKYSAIANRVPQYALASYLGFSTEYLSKIRNRKALKS</sequence>
<gene>
    <name evidence="2" type="ORF">C8N28_0562</name>
</gene>
<proteinExistence type="predicted"/>
<dbReference type="Pfam" id="PF00027">
    <property type="entry name" value="cNMP_binding"/>
    <property type="match status" value="1"/>
</dbReference>
<protein>
    <submittedName>
        <fullName evidence="2">CRP-like cAMP-binding protein</fullName>
    </submittedName>
</protein>
<organism evidence="2 3">
    <name type="scientific">Albibacterium bauzanense</name>
    <dbReference type="NCBI Taxonomy" id="653929"/>
    <lineage>
        <taxon>Bacteria</taxon>
        <taxon>Pseudomonadati</taxon>
        <taxon>Bacteroidota</taxon>
        <taxon>Sphingobacteriia</taxon>
        <taxon>Sphingobacteriales</taxon>
        <taxon>Sphingobacteriaceae</taxon>
        <taxon>Albibacterium</taxon>
    </lineage>
</organism>
<dbReference type="Proteomes" id="UP000294616">
    <property type="component" value="Unassembled WGS sequence"/>
</dbReference>
<dbReference type="EMBL" id="SMGO01000001">
    <property type="protein sequence ID" value="TCK85260.1"/>
    <property type="molecule type" value="Genomic_DNA"/>
</dbReference>
<accession>A0A4R1M2L5</accession>
<name>A0A4R1M2L5_9SPHI</name>
<evidence type="ECO:0000259" key="1">
    <source>
        <dbReference type="Pfam" id="PF00027"/>
    </source>
</evidence>
<dbReference type="SUPFAM" id="SSF51206">
    <property type="entry name" value="cAMP-binding domain-like"/>
    <property type="match status" value="1"/>
</dbReference>
<dbReference type="Gene3D" id="2.60.120.10">
    <property type="entry name" value="Jelly Rolls"/>
    <property type="match status" value="1"/>
</dbReference>
<evidence type="ECO:0000313" key="2">
    <source>
        <dbReference type="EMBL" id="TCK85260.1"/>
    </source>
</evidence>
<dbReference type="RefSeq" id="WP_221410178.1">
    <property type="nucleotide sequence ID" value="NZ_SMGO01000001.1"/>
</dbReference>
<reference evidence="2 3" key="1">
    <citation type="submission" date="2019-03" db="EMBL/GenBank/DDBJ databases">
        <title>Genomic Encyclopedia of Archaeal and Bacterial Type Strains, Phase II (KMG-II): from individual species to whole genera.</title>
        <authorList>
            <person name="Goeker M."/>
        </authorList>
    </citation>
    <scope>NUCLEOTIDE SEQUENCE [LARGE SCALE GENOMIC DNA]</scope>
    <source>
        <strain evidence="2 3">DSM 22554</strain>
    </source>
</reference>